<evidence type="ECO:0000256" key="1">
    <source>
        <dbReference type="ARBA" id="ARBA00009363"/>
    </source>
</evidence>
<comment type="similarity">
    <text evidence="1">Belongs to the nitrile hydratase subunit alpha family.</text>
</comment>
<comment type="catalytic activity">
    <reaction evidence="5">
        <text>an aliphatic primary amide = an aliphatic nitrile + H2O</text>
        <dbReference type="Rhea" id="RHEA:12673"/>
        <dbReference type="ChEBI" id="CHEBI:15377"/>
        <dbReference type="ChEBI" id="CHEBI:65285"/>
        <dbReference type="ChEBI" id="CHEBI:80291"/>
        <dbReference type="EC" id="4.2.1.84"/>
    </reaction>
</comment>
<dbReference type="InterPro" id="IPR004232">
    <property type="entry name" value="CN_Hdrtase_a/SCN_Hdrlase_g"/>
</dbReference>
<feature type="binding site" evidence="6">
    <location>
        <position position="123"/>
    </location>
    <ligand>
        <name>Fe(3+)</name>
        <dbReference type="ChEBI" id="CHEBI:29034"/>
    </ligand>
</feature>
<dbReference type="AlphaFoldDB" id="A0AAE3WC62"/>
<accession>A0AAE3WC62</accession>
<reference evidence="9" key="2">
    <citation type="submission" date="2023-02" db="EMBL/GenBank/DDBJ databases">
        <title>'Rhodoalgimonas zhirmunskyi' gen. nov., isolated from a red alga.</title>
        <authorList>
            <person name="Nedashkovskaya O.I."/>
            <person name="Otstavnykh N.Y."/>
            <person name="Bystritskaya E.P."/>
            <person name="Balabanova L.A."/>
            <person name="Isaeva M.P."/>
        </authorList>
    </citation>
    <scope>NUCLEOTIDE SEQUENCE</scope>
    <source>
        <strain evidence="9">KCTC 52189</strain>
    </source>
</reference>
<keyword evidence="10" id="KW-1185">Reference proteome</keyword>
<evidence type="ECO:0000256" key="4">
    <source>
        <dbReference type="ARBA" id="ARBA00023239"/>
    </source>
</evidence>
<keyword evidence="4 9" id="KW-0456">Lyase</keyword>
<dbReference type="EMBL" id="JANHAX010000001">
    <property type="protein sequence ID" value="MDQ2089087.1"/>
    <property type="molecule type" value="Genomic_DNA"/>
</dbReference>
<feature type="binding site" evidence="6">
    <location>
        <position position="128"/>
    </location>
    <ligand>
        <name>Fe(3+)</name>
        <dbReference type="ChEBI" id="CHEBI:29034"/>
    </ligand>
</feature>
<keyword evidence="6" id="KW-0408">Iron</keyword>
<evidence type="ECO:0000256" key="6">
    <source>
        <dbReference type="PIRSR" id="PIRSR001426-1"/>
    </source>
</evidence>
<reference evidence="9" key="1">
    <citation type="submission" date="2022-07" db="EMBL/GenBank/DDBJ databases">
        <authorList>
            <person name="Otstavnykh N."/>
            <person name="Isaeva M."/>
            <person name="Bystritskaya E."/>
        </authorList>
    </citation>
    <scope>NUCLEOTIDE SEQUENCE</scope>
    <source>
        <strain evidence="9">KCTC 52189</strain>
    </source>
</reference>
<dbReference type="EC" id="4.2.1.84" evidence="2"/>
<dbReference type="InterPro" id="IPR036648">
    <property type="entry name" value="CN_Hdrase_a/SCN_Hdrase_g_sf"/>
</dbReference>
<feature type="domain" description="Nitrile hydratase alpha/Thiocyanate hydrolase gamma" evidence="8">
    <location>
        <begin position="34"/>
        <end position="212"/>
    </location>
</feature>
<proteinExistence type="inferred from homology"/>
<feature type="binding site" evidence="6">
    <location>
        <position position="126"/>
    </location>
    <ligand>
        <name>Fe(3+)</name>
        <dbReference type="ChEBI" id="CHEBI:29034"/>
    </ligand>
</feature>
<evidence type="ECO:0000313" key="10">
    <source>
        <dbReference type="Proteomes" id="UP001226762"/>
    </source>
</evidence>
<dbReference type="GO" id="GO:0046914">
    <property type="term" value="F:transition metal ion binding"/>
    <property type="evidence" value="ECO:0007669"/>
    <property type="project" value="InterPro"/>
</dbReference>
<name>A0AAE3WC62_9RHOB</name>
<evidence type="ECO:0000313" key="9">
    <source>
        <dbReference type="EMBL" id="MDQ2089087.1"/>
    </source>
</evidence>
<feature type="binding site" evidence="6">
    <location>
        <position position="127"/>
    </location>
    <ligand>
        <name>Fe(3+)</name>
        <dbReference type="ChEBI" id="CHEBI:29034"/>
    </ligand>
</feature>
<protein>
    <recommendedName>
        <fullName evidence="2">nitrile hydratase</fullName>
        <ecNumber evidence="2">4.2.1.84</ecNumber>
    </recommendedName>
</protein>
<feature type="region of interest" description="Disordered" evidence="7">
    <location>
        <begin position="1"/>
        <end position="24"/>
    </location>
</feature>
<evidence type="ECO:0000256" key="5">
    <source>
        <dbReference type="ARBA" id="ARBA00044877"/>
    </source>
</evidence>
<sequence>MPHDHHDHDHFHHDGMSPSGHPYRADNDTPLTYWQTMEIAVREILIEKGITTPEEIARQIDEMDARSPANGAAVVARAWVDPAFKTRLLDDASAASAEMGFDIGGLRLIAVENTDEVHNMIVCTLCSCYPRNLLGLPPDWYKTRAYRSRAVKEPRKVLEEFGVTIPDQVKIRVHDSTADMRYIVLPARPAGTGSMGEAELARLVTRDSMIGTGLPKTP</sequence>
<dbReference type="PIRSF" id="PIRSF001426">
    <property type="entry name" value="NHase_alpha"/>
    <property type="match status" value="1"/>
</dbReference>
<evidence type="ECO:0000256" key="7">
    <source>
        <dbReference type="SAM" id="MobiDB-lite"/>
    </source>
</evidence>
<dbReference type="GO" id="GO:0018822">
    <property type="term" value="F:nitrile hydratase activity"/>
    <property type="evidence" value="ECO:0007669"/>
    <property type="project" value="UniProtKB-EC"/>
</dbReference>
<dbReference type="SUPFAM" id="SSF56209">
    <property type="entry name" value="Nitrile hydratase alpha chain"/>
    <property type="match status" value="1"/>
</dbReference>
<feature type="compositionally biased region" description="Basic and acidic residues" evidence="7">
    <location>
        <begin position="1"/>
        <end position="15"/>
    </location>
</feature>
<comment type="caution">
    <text evidence="9">The sequence shown here is derived from an EMBL/GenBank/DDBJ whole genome shotgun (WGS) entry which is preliminary data.</text>
</comment>
<evidence type="ECO:0000256" key="3">
    <source>
        <dbReference type="ARBA" id="ARBA00022723"/>
    </source>
</evidence>
<evidence type="ECO:0000256" key="2">
    <source>
        <dbReference type="ARBA" id="ARBA00013079"/>
    </source>
</evidence>
<dbReference type="RefSeq" id="WP_306734337.1">
    <property type="nucleotide sequence ID" value="NZ_JANHAX010000001.1"/>
</dbReference>
<dbReference type="NCBIfam" id="TIGR01323">
    <property type="entry name" value="nitrile_alph"/>
    <property type="match status" value="1"/>
</dbReference>
<dbReference type="Proteomes" id="UP001226762">
    <property type="component" value="Unassembled WGS sequence"/>
</dbReference>
<keyword evidence="3 6" id="KW-0479">Metal-binding</keyword>
<evidence type="ECO:0000259" key="8">
    <source>
        <dbReference type="Pfam" id="PF02979"/>
    </source>
</evidence>
<dbReference type="Pfam" id="PF02979">
    <property type="entry name" value="NHase_alpha"/>
    <property type="match status" value="1"/>
</dbReference>
<dbReference type="InterPro" id="IPR023900">
    <property type="entry name" value="CN_Hdrtase_asu/SCN_Hdrlase_gsu"/>
</dbReference>
<dbReference type="Gene3D" id="3.90.330.10">
    <property type="entry name" value="Nitrile hydratase alpha /Thiocyanate hydrolase gamma"/>
    <property type="match status" value="1"/>
</dbReference>
<organism evidence="9 10">
    <name type="scientific">Marimonas arenosa</name>
    <dbReference type="NCBI Taxonomy" id="1795305"/>
    <lineage>
        <taxon>Bacteria</taxon>
        <taxon>Pseudomonadati</taxon>
        <taxon>Pseudomonadota</taxon>
        <taxon>Alphaproteobacteria</taxon>
        <taxon>Rhodobacterales</taxon>
        <taxon>Paracoccaceae</taxon>
        <taxon>Marimonas</taxon>
    </lineage>
</organism>
<dbReference type="InterPro" id="IPR018141">
    <property type="entry name" value="Nitrile_hydratase_asu"/>
</dbReference>
<gene>
    <name evidence="9" type="primary">nthA</name>
    <name evidence="9" type="ORF">NO357_04130</name>
</gene>